<dbReference type="Pfam" id="PF20400">
    <property type="entry name" value="BAR_4"/>
    <property type="match status" value="1"/>
</dbReference>
<dbReference type="Pfam" id="PF20399">
    <property type="entry name" value="PH_20"/>
    <property type="match status" value="1"/>
</dbReference>
<accession>A0A8H7EN86</accession>
<dbReference type="InterPro" id="IPR046869">
    <property type="entry name" value="SLM1/RGC1-like_PH"/>
</dbReference>
<feature type="domain" description="PH" evidence="3">
    <location>
        <begin position="388"/>
        <end position="495"/>
    </location>
</feature>
<protein>
    <recommendedName>
        <fullName evidence="3">PH domain-containing protein</fullName>
    </recommendedName>
</protein>
<evidence type="ECO:0000256" key="1">
    <source>
        <dbReference type="ARBA" id="ARBA00022553"/>
    </source>
</evidence>
<evidence type="ECO:0000256" key="2">
    <source>
        <dbReference type="SAM" id="MobiDB-lite"/>
    </source>
</evidence>
<gene>
    <name evidence="4" type="ORF">EC973_001891</name>
</gene>
<dbReference type="InterPro" id="IPR046868">
    <property type="entry name" value="BAR_4"/>
</dbReference>
<dbReference type="SUPFAM" id="SSF50729">
    <property type="entry name" value="PH domain-like"/>
    <property type="match status" value="1"/>
</dbReference>
<comment type="caution">
    <text evidence="4">The sequence shown here is derived from an EMBL/GenBank/DDBJ whole genome shotgun (WGS) entry which is preliminary data.</text>
</comment>
<dbReference type="AlphaFoldDB" id="A0A8H7EN86"/>
<dbReference type="InterPro" id="IPR001849">
    <property type="entry name" value="PH_domain"/>
</dbReference>
<feature type="compositionally biased region" description="Polar residues" evidence="2">
    <location>
        <begin position="556"/>
        <end position="570"/>
    </location>
</feature>
<evidence type="ECO:0000259" key="3">
    <source>
        <dbReference type="PROSITE" id="PS50003"/>
    </source>
</evidence>
<keyword evidence="1" id="KW-0597">Phosphoprotein</keyword>
<keyword evidence="5" id="KW-1185">Reference proteome</keyword>
<dbReference type="PROSITE" id="PS50003">
    <property type="entry name" value="PH_DOMAIN"/>
    <property type="match status" value="1"/>
</dbReference>
<evidence type="ECO:0000313" key="4">
    <source>
        <dbReference type="EMBL" id="KAF7723516.1"/>
    </source>
</evidence>
<name>A0A8H7EN86_9FUNG</name>
<dbReference type="Gene3D" id="2.30.29.30">
    <property type="entry name" value="Pleckstrin-homology domain (PH domain)/Phosphotyrosine-binding domain (PTB)"/>
    <property type="match status" value="1"/>
</dbReference>
<organism evidence="4 5">
    <name type="scientific">Apophysomyces ossiformis</name>
    <dbReference type="NCBI Taxonomy" id="679940"/>
    <lineage>
        <taxon>Eukaryota</taxon>
        <taxon>Fungi</taxon>
        <taxon>Fungi incertae sedis</taxon>
        <taxon>Mucoromycota</taxon>
        <taxon>Mucoromycotina</taxon>
        <taxon>Mucoromycetes</taxon>
        <taxon>Mucorales</taxon>
        <taxon>Mucorineae</taxon>
        <taxon>Mucoraceae</taxon>
        <taxon>Apophysomyces</taxon>
    </lineage>
</organism>
<feature type="compositionally biased region" description="Basic and acidic residues" evidence="2">
    <location>
        <begin position="543"/>
        <end position="553"/>
    </location>
</feature>
<dbReference type="InterPro" id="IPR011993">
    <property type="entry name" value="PH-like_dom_sf"/>
</dbReference>
<sequence>MTEIHPEHKTLPHLPKGMAMPEVQVSSPMAMPGKPLPRWENEGNQLAVPGMEQTGGQREHSSGLAQGMPWFGHESKIELEPGLDPPPVFSAQPKRQLTTLTRRGTKVQRQLYRMESGINPVLLLTERLKAWRLAIKSLVALFKEIIMVESRCAKGYSQSSMAITLPSRESTGQFMDSGGIQTVWTAFRNYTLEQSMLHHEYVNYLSRAVIPSLRGVKEDIKRMVASIGKDKDLSSDSLYHSRMHVDQLLSQLDQTIQMTMQAPHTANHRIDPLLLNLGVFHAIKQLNEQENILHENVLNLQREVGMFEQKIVENIRYITRKLHEYRLQKKMDSYEVMGKITSSFDSVQPNTEWNEFVRRNQNNLVRENAAYKTDQVAEYPNKHHELVQPIKFGFLERKTTLMRHWVEGLYVLSPAGYLHGYKNAESFNSDPLHPEISIFLPNTTVTQPEEEDTRMIEIRGKNAQGTLARERTFVFRTSNDAEYQDWLNQIHAMSERFRPVPLLPEDTGMAQQYNQQLPPLPGDPNAIRSTEGAGKLPGPSDTAPERREEKAEEPTSPLNIQHIDQSTSSPEPVGSKKERNYYSEAQTRP</sequence>
<feature type="region of interest" description="Disordered" evidence="2">
    <location>
        <begin position="513"/>
        <end position="589"/>
    </location>
</feature>
<dbReference type="EMBL" id="JABAYA010000149">
    <property type="protein sequence ID" value="KAF7723516.1"/>
    <property type="molecule type" value="Genomic_DNA"/>
</dbReference>
<dbReference type="OrthoDB" id="5598057at2759"/>
<dbReference type="SMART" id="SM00233">
    <property type="entry name" value="PH"/>
    <property type="match status" value="1"/>
</dbReference>
<dbReference type="InterPro" id="IPR027267">
    <property type="entry name" value="AH/BAR_dom_sf"/>
</dbReference>
<dbReference type="PANTHER" id="PTHR31941">
    <property type="entry name" value="CYTOSKELETAL SIGNALING PROTEIN SLM1"/>
    <property type="match status" value="1"/>
</dbReference>
<dbReference type="Proteomes" id="UP000605846">
    <property type="component" value="Unassembled WGS sequence"/>
</dbReference>
<evidence type="ECO:0000313" key="5">
    <source>
        <dbReference type="Proteomes" id="UP000605846"/>
    </source>
</evidence>
<dbReference type="SUPFAM" id="SSF103657">
    <property type="entry name" value="BAR/IMD domain-like"/>
    <property type="match status" value="1"/>
</dbReference>
<dbReference type="PANTHER" id="PTHR31941:SF1">
    <property type="entry name" value="CYTOSKELETAL SIGNALING PROTEIN SLM1"/>
    <property type="match status" value="1"/>
</dbReference>
<reference evidence="4" key="1">
    <citation type="submission" date="2020-01" db="EMBL/GenBank/DDBJ databases">
        <title>Genome Sequencing of Three Apophysomyces-Like Fungal Strains Confirms a Novel Fungal Genus in the Mucoromycota with divergent Burkholderia-like Endosymbiotic Bacteria.</title>
        <authorList>
            <person name="Stajich J.E."/>
            <person name="Macias A.M."/>
            <person name="Carter-House D."/>
            <person name="Lovett B."/>
            <person name="Kasson L.R."/>
            <person name="Berry K."/>
            <person name="Grigoriev I."/>
            <person name="Chang Y."/>
            <person name="Spatafora J."/>
            <person name="Kasson M.T."/>
        </authorList>
    </citation>
    <scope>NUCLEOTIDE SEQUENCE</scope>
    <source>
        <strain evidence="4">NRRL A-21654</strain>
    </source>
</reference>
<proteinExistence type="predicted"/>
<dbReference type="Gene3D" id="1.20.1270.60">
    <property type="entry name" value="Arfaptin homology (AH) domain/BAR domain"/>
    <property type="match status" value="1"/>
</dbReference>